<evidence type="ECO:0000256" key="1">
    <source>
        <dbReference type="ARBA" id="ARBA00022490"/>
    </source>
</evidence>
<dbReference type="Proteomes" id="UP000829542">
    <property type="component" value="Chromosome"/>
</dbReference>
<keyword evidence="4 11" id="KW-0808">Transferase</keyword>
<dbReference type="SUPFAM" id="SSF51905">
    <property type="entry name" value="FAD/NAD(P)-binding domain"/>
    <property type="match status" value="1"/>
</dbReference>
<dbReference type="InterPro" id="IPR006076">
    <property type="entry name" value="FAD-dep_OxRdtase"/>
</dbReference>
<dbReference type="EC" id="2.1.1.61" evidence="11"/>
<evidence type="ECO:0000256" key="7">
    <source>
        <dbReference type="ARBA" id="ARBA00022827"/>
    </source>
</evidence>
<evidence type="ECO:0000256" key="2">
    <source>
        <dbReference type="ARBA" id="ARBA00022603"/>
    </source>
</evidence>
<keyword evidence="8" id="KW-0560">Oxidoreductase</keyword>
<proteinExistence type="predicted"/>
<keyword evidence="2 11" id="KW-0489">Methyltransferase</keyword>
<dbReference type="Gene3D" id="3.30.9.10">
    <property type="entry name" value="D-Amino Acid Oxidase, subunit A, domain 2"/>
    <property type="match status" value="1"/>
</dbReference>
<protein>
    <submittedName>
        <fullName evidence="11">FAD-dependent 5-carboxymethylaminomethyl-2-thiouridine(34) oxidoreductase MnmC</fullName>
        <ecNumber evidence="11">2.1.1.61</ecNumber>
    </submittedName>
</protein>
<name>A0ABY3WZS8_9GAMM</name>
<dbReference type="GO" id="GO:0032259">
    <property type="term" value="P:methylation"/>
    <property type="evidence" value="ECO:0007669"/>
    <property type="project" value="UniProtKB-KW"/>
</dbReference>
<dbReference type="PANTHER" id="PTHR13847:SF283">
    <property type="entry name" value="TRNA 5-METHYLAMINOMETHYL-2-THIOURIDINE BIOSYNTHESIS BIFUNCTIONAL PROTEIN MNMC"/>
    <property type="match status" value="1"/>
</dbReference>
<keyword evidence="3" id="KW-0285">Flavoprotein</keyword>
<evidence type="ECO:0000256" key="8">
    <source>
        <dbReference type="ARBA" id="ARBA00023002"/>
    </source>
</evidence>
<evidence type="ECO:0000256" key="5">
    <source>
        <dbReference type="ARBA" id="ARBA00022691"/>
    </source>
</evidence>
<dbReference type="EMBL" id="CP093379">
    <property type="protein sequence ID" value="UNM96143.1"/>
    <property type="molecule type" value="Genomic_DNA"/>
</dbReference>
<evidence type="ECO:0000259" key="10">
    <source>
        <dbReference type="Pfam" id="PF01266"/>
    </source>
</evidence>
<dbReference type="InterPro" id="IPR036188">
    <property type="entry name" value="FAD/NAD-bd_sf"/>
</dbReference>
<gene>
    <name evidence="11" type="primary">mnmC</name>
    <name evidence="11" type="ORF">MMG00_13240</name>
</gene>
<keyword evidence="1" id="KW-0963">Cytoplasm</keyword>
<keyword evidence="6" id="KW-0819">tRNA processing</keyword>
<evidence type="ECO:0000313" key="12">
    <source>
        <dbReference type="Proteomes" id="UP000829542"/>
    </source>
</evidence>
<evidence type="ECO:0000256" key="4">
    <source>
        <dbReference type="ARBA" id="ARBA00022679"/>
    </source>
</evidence>
<keyword evidence="9" id="KW-0511">Multifunctional enzyme</keyword>
<evidence type="ECO:0000313" key="11">
    <source>
        <dbReference type="EMBL" id="UNM96143.1"/>
    </source>
</evidence>
<dbReference type="Pfam" id="PF01266">
    <property type="entry name" value="DAO"/>
    <property type="match status" value="1"/>
</dbReference>
<accession>A0ABY3WZS8</accession>
<keyword evidence="12" id="KW-1185">Reference proteome</keyword>
<evidence type="ECO:0000256" key="9">
    <source>
        <dbReference type="ARBA" id="ARBA00023268"/>
    </source>
</evidence>
<feature type="domain" description="FAD dependent oxidoreductase" evidence="10">
    <location>
        <begin position="29"/>
        <end position="408"/>
    </location>
</feature>
<organism evidence="11 12">
    <name type="scientific">Ignatzschineria rhizosphaerae</name>
    <dbReference type="NCBI Taxonomy" id="2923279"/>
    <lineage>
        <taxon>Bacteria</taxon>
        <taxon>Pseudomonadati</taxon>
        <taxon>Pseudomonadota</taxon>
        <taxon>Gammaproteobacteria</taxon>
        <taxon>Cardiobacteriales</taxon>
        <taxon>Ignatzschineriaceae</taxon>
        <taxon>Ignatzschineria</taxon>
    </lineage>
</organism>
<dbReference type="RefSeq" id="WP_242149126.1">
    <property type="nucleotide sequence ID" value="NZ_CP093379.1"/>
</dbReference>
<dbReference type="NCBIfam" id="TIGR03197">
    <property type="entry name" value="MnmC_Cterm"/>
    <property type="match status" value="1"/>
</dbReference>
<keyword evidence="7" id="KW-0274">FAD</keyword>
<dbReference type="GO" id="GO:0004808">
    <property type="term" value="F:tRNA (5-methylaminomethyl-2-thiouridylate)(34)-methyltransferase activity"/>
    <property type="evidence" value="ECO:0007669"/>
    <property type="project" value="UniProtKB-EC"/>
</dbReference>
<dbReference type="Gene3D" id="3.50.50.60">
    <property type="entry name" value="FAD/NAD(P)-binding domain"/>
    <property type="match status" value="1"/>
</dbReference>
<reference evidence="11 12" key="1">
    <citation type="submission" date="2022-03" db="EMBL/GenBank/DDBJ databases">
        <title>Ignatzschineria rhizosphaerae HR5S32.</title>
        <authorList>
            <person name="Sun J.Q."/>
            <person name="Feng J.Y."/>
        </authorList>
    </citation>
    <scope>NUCLEOTIDE SEQUENCE [LARGE SCALE GENOMIC DNA]</scope>
    <source>
        <strain evidence="11 12">HR5S32</strain>
    </source>
</reference>
<dbReference type="PANTHER" id="PTHR13847">
    <property type="entry name" value="SARCOSINE DEHYDROGENASE-RELATED"/>
    <property type="match status" value="1"/>
</dbReference>
<dbReference type="InterPro" id="IPR017610">
    <property type="entry name" value="tRNA_S-uridine_synth_MnmC_C"/>
</dbReference>
<evidence type="ECO:0000256" key="3">
    <source>
        <dbReference type="ARBA" id="ARBA00022630"/>
    </source>
</evidence>
<sequence>MKDETPSWLQNPKITLNHLSYQRILVDYDVAVVGAGIAGAAAAFKFAEAGLKVVVLEKEKLPAKAGSGNLQGMLYLKLSPSLTCQNDLLISGFATTIALLKCLTARGLLKKGEDWDDCGLIQLSKSEKKKDKQAALGEIYSKELLYFVDQAAASKIAGAELSSGGLFFPQSGWVSPQSLVQALLSHPNIVFKGESPVSKVEAAHLSPSAPLWEITTPNRKVCAKVVILAMADRVTELYQCQDIPFTVVRGQTTTAVGDCGLSVVVSGEGYIAPAKMFNGVMKSTFGATFHRHQPAGDPTDSEHIENIEMLEASSSEVIARLGLTDRDKSANFQSLAGRAATRASAMGSIPIVGPIANRSLFLQRFEAIRLDAKAIPNAEVPWELGLYLTTAHGSRGMITASIAAEILYDYICGDVDTTKMQDLRYPQAILSALHPNRFYYRELRFNQ</sequence>
<evidence type="ECO:0000256" key="6">
    <source>
        <dbReference type="ARBA" id="ARBA00022694"/>
    </source>
</evidence>
<keyword evidence="5" id="KW-0949">S-adenosyl-L-methionine</keyword>